<dbReference type="RefSeq" id="WP_038011497.1">
    <property type="nucleotide sequence ID" value="NZ_ATMJ01000001.1"/>
</dbReference>
<comment type="caution">
    <text evidence="2">The sequence shown here is derived from an EMBL/GenBank/DDBJ whole genome shotgun (WGS) entry which is preliminary data.</text>
</comment>
<keyword evidence="1" id="KW-0732">Signal</keyword>
<feature type="signal peptide" evidence="1">
    <location>
        <begin position="1"/>
        <end position="25"/>
    </location>
</feature>
<gene>
    <name evidence="2" type="ORF">GTPT_2541</name>
</gene>
<dbReference type="OrthoDB" id="6594862at2"/>
<evidence type="ECO:0000313" key="2">
    <source>
        <dbReference type="EMBL" id="KFD18351.1"/>
    </source>
</evidence>
<dbReference type="PROSITE" id="PS51257">
    <property type="entry name" value="PROKAR_LIPOPROTEIN"/>
    <property type="match status" value="1"/>
</dbReference>
<dbReference type="EMBL" id="JMPR01000038">
    <property type="protein sequence ID" value="KFD18351.1"/>
    <property type="molecule type" value="Genomic_DNA"/>
</dbReference>
<accession>A0A085JD05</accession>
<protein>
    <submittedName>
        <fullName evidence="2">Uncharacterized protein</fullName>
    </submittedName>
</protein>
<dbReference type="AlphaFoldDB" id="A0A085JD05"/>
<proteinExistence type="predicted"/>
<sequence length="177" mass="18796">MNIKLMAIMLSVLVASLLGTAVMSACYRTAVKRADNAEAQAVLQGKVIARQAEIVSLYNKVAADSVTAAAGTDARSQENVIEYRTILRREKSCDYAIPADIADGLLRTTYRLRTAALPASASRTDRSGTGAASSGRLTYCQAVLWIAPLLAAIEKANHQLASVREIQSVNGGTHSSN</sequence>
<name>A0A085JD05_9GAMM</name>
<evidence type="ECO:0000256" key="1">
    <source>
        <dbReference type="SAM" id="SignalP"/>
    </source>
</evidence>
<organism evidence="2 3">
    <name type="scientific">Tatumella ptyseos ATCC 33301</name>
    <dbReference type="NCBI Taxonomy" id="1005995"/>
    <lineage>
        <taxon>Bacteria</taxon>
        <taxon>Pseudomonadati</taxon>
        <taxon>Pseudomonadota</taxon>
        <taxon>Gammaproteobacteria</taxon>
        <taxon>Enterobacterales</taxon>
        <taxon>Erwiniaceae</taxon>
        <taxon>Tatumella</taxon>
    </lineage>
</organism>
<dbReference type="Proteomes" id="UP000028602">
    <property type="component" value="Unassembled WGS sequence"/>
</dbReference>
<reference evidence="2 3" key="1">
    <citation type="submission" date="2014-05" db="EMBL/GenBank/DDBJ databases">
        <title>ATOL: Assembling a taxonomically balanced genome-scale reconstruction of the evolutionary history of the Enterobacteriaceae.</title>
        <authorList>
            <person name="Plunkett G.III."/>
            <person name="Neeno-Eckwall E.C."/>
            <person name="Glasner J.D."/>
            <person name="Perna N.T."/>
        </authorList>
    </citation>
    <scope>NUCLEOTIDE SEQUENCE [LARGE SCALE GENOMIC DNA]</scope>
    <source>
        <strain evidence="2 3">ATCC 33301</strain>
    </source>
</reference>
<feature type="chain" id="PRO_5001793531" evidence="1">
    <location>
        <begin position="26"/>
        <end position="177"/>
    </location>
</feature>
<keyword evidence="3" id="KW-1185">Reference proteome</keyword>
<evidence type="ECO:0000313" key="3">
    <source>
        <dbReference type="Proteomes" id="UP000028602"/>
    </source>
</evidence>
<dbReference type="eggNOG" id="ENOG5032UCP">
    <property type="taxonomic scope" value="Bacteria"/>
</dbReference>